<protein>
    <submittedName>
        <fullName evidence="7">RalBP1-associated Eps domain-containing protein 2</fullName>
    </submittedName>
</protein>
<feature type="region of interest" description="Disordered" evidence="4">
    <location>
        <begin position="411"/>
        <end position="492"/>
    </location>
</feature>
<dbReference type="SMART" id="SM00027">
    <property type="entry name" value="EH"/>
    <property type="match status" value="2"/>
</dbReference>
<dbReference type="Pfam" id="PF12763">
    <property type="entry name" value="EH"/>
    <property type="match status" value="2"/>
</dbReference>
<dbReference type="Gene3D" id="1.10.238.10">
    <property type="entry name" value="EF-hand"/>
    <property type="match status" value="2"/>
</dbReference>
<accession>A0A444UBY9</accession>
<dbReference type="Proteomes" id="UP000289886">
    <property type="component" value="Unassembled WGS sequence"/>
</dbReference>
<evidence type="ECO:0000313" key="8">
    <source>
        <dbReference type="Proteomes" id="UP000289886"/>
    </source>
</evidence>
<feature type="coiled-coil region" evidence="3">
    <location>
        <begin position="645"/>
        <end position="699"/>
    </location>
</feature>
<name>A0A444UBY9_ACIRT</name>
<feature type="compositionally biased region" description="Polar residues" evidence="4">
    <location>
        <begin position="993"/>
        <end position="1010"/>
    </location>
</feature>
<feature type="region of interest" description="Disordered" evidence="4">
    <location>
        <begin position="555"/>
        <end position="645"/>
    </location>
</feature>
<feature type="compositionally biased region" description="Pro residues" evidence="4">
    <location>
        <begin position="164"/>
        <end position="177"/>
    </location>
</feature>
<dbReference type="GO" id="GO:0030154">
    <property type="term" value="P:cell differentiation"/>
    <property type="evidence" value="ECO:0007669"/>
    <property type="project" value="TreeGrafter"/>
</dbReference>
<dbReference type="InterPro" id="IPR002048">
    <property type="entry name" value="EF_hand_dom"/>
</dbReference>
<dbReference type="CDD" id="cd00052">
    <property type="entry name" value="EH"/>
    <property type="match status" value="1"/>
</dbReference>
<feature type="compositionally biased region" description="Polar residues" evidence="4">
    <location>
        <begin position="411"/>
        <end position="429"/>
    </location>
</feature>
<dbReference type="Pfam" id="PF15273">
    <property type="entry name" value="NHS"/>
    <property type="match status" value="1"/>
</dbReference>
<keyword evidence="8" id="KW-1185">Reference proteome</keyword>
<feature type="region of interest" description="Disordered" evidence="4">
    <location>
        <begin position="754"/>
        <end position="824"/>
    </location>
</feature>
<dbReference type="PROSITE" id="PS50222">
    <property type="entry name" value="EF_HAND_2"/>
    <property type="match status" value="1"/>
</dbReference>
<evidence type="ECO:0000256" key="4">
    <source>
        <dbReference type="SAM" id="MobiDB-lite"/>
    </source>
</evidence>
<dbReference type="InterPro" id="IPR024845">
    <property type="entry name" value="NHS-like"/>
</dbReference>
<dbReference type="GO" id="GO:0002088">
    <property type="term" value="P:lens development in camera-type eye"/>
    <property type="evidence" value="ECO:0007669"/>
    <property type="project" value="TreeGrafter"/>
</dbReference>
<proteinExistence type="predicted"/>
<dbReference type="SUPFAM" id="SSF47473">
    <property type="entry name" value="EF-hand"/>
    <property type="match status" value="2"/>
</dbReference>
<feature type="region of interest" description="Disordered" evidence="4">
    <location>
        <begin position="860"/>
        <end position="898"/>
    </location>
</feature>
<evidence type="ECO:0000256" key="3">
    <source>
        <dbReference type="SAM" id="Coils"/>
    </source>
</evidence>
<dbReference type="PROSITE" id="PS50031">
    <property type="entry name" value="EH"/>
    <property type="match status" value="2"/>
</dbReference>
<evidence type="ECO:0000256" key="2">
    <source>
        <dbReference type="ARBA" id="ARBA00022837"/>
    </source>
</evidence>
<feature type="domain" description="EF-hand" evidence="6">
    <location>
        <begin position="298"/>
        <end position="333"/>
    </location>
</feature>
<dbReference type="PANTHER" id="PTHR23039:SF5">
    <property type="entry name" value="ACTIN REMODELING REGULATOR NHS"/>
    <property type="match status" value="1"/>
</dbReference>
<gene>
    <name evidence="7" type="ORF">EOD39_1451</name>
</gene>
<feature type="compositionally biased region" description="Basic and acidic residues" evidence="4">
    <location>
        <begin position="1023"/>
        <end position="1034"/>
    </location>
</feature>
<dbReference type="PROSITE" id="PS00018">
    <property type="entry name" value="EF_HAND_1"/>
    <property type="match status" value="1"/>
</dbReference>
<sequence length="1034" mass="114460">MDQGPGTVSEGGFISLSENEQRCYSDLYTLCQADSSEKLAASKVRELFRASQLPVDTLHQVTELCGAKRLGYFGTGQFYVALKLLAAAQSGFPVRFESIKSEMPLPRFVGMKNDAELLRYPNHSQNTESQGHQLGKPPMRIARPSLDRNSLKRTESLGDKQEPRSPPPSPLRSPPNSPSSSSYQDKPLSYSYRKQWNSTEQLTASCESKHLSRPLLQQQVSLPSNYGSKSSLGHSAVTRALSVERRAEEGSADYHDDPWRITEEQRDYYTMQFKSLQPDLSSLISGSVAKNFFTKSKLSIPELSHIWELSDVDCDGALTLPEFCAAFHLIVARKNGYALPEKLPQTLQPAFLQIDAVSPKTKRDGVFLGSYSELVPSSQQKEPAHSEQWKAINELPTTPAPLIVFEGESGTAPQETNTLESTHSPLSDKSTPKQEPRIDSCMSDPPQELEHQVKSRTRQRSYSSTSIDDAMKKVEEPPTPPPRPQKTHSRASSLDLNTIFQQNSQGFKGGWLPPPALPPRPLAAQIPHFVSTTETPSQQKPVRKLNFADFSKFSEEEENAAKNEAQGQLGKAAGSSEESSPLKKDILLAQPPLKPIRRKYRPESQNLDSQDPTLPLPPPSSSSSAPGTKPHPPLQKQSSRQKRAIQTAIRKNKEANAVLARLNSELQQQHKSSRQKRAIQTAIRKNKEANAVLARLNSELQQQHKFRFFLCVSSGMKNVTEKPSRSVNKEQKWTEEVSSFDKVPVIVTYQSETSQAYTISDTSNREQEYEMTSIPTRSASEDSREEGTTPDTDDSFSKESSPSDNSLSPLSEDTKSEDDSVFISPNRLRTTEDLFAMIHRSKRKVLGRKDSGEMGRNRLIASSASSPVTPVTPGTPTTSQRAPGPIYRSAKKSSTSNEEFKLLLLKKGSRTDSSYRMSATEILKSPIASKSPGDLSMDVPKHPEEFSPLQQPQPTADQPPPPSPKMNAEGFSPKTFPMSASSRQGRSRVPPAANSSRYSMRSRLYTTPMQAISEGETENSDGSPHDDRSSQSSS</sequence>
<keyword evidence="2" id="KW-0106">Calcium</keyword>
<dbReference type="PANTHER" id="PTHR23039">
    <property type="entry name" value="NANCE-HORAN SYNDROME PROTEIN"/>
    <property type="match status" value="1"/>
</dbReference>
<comment type="caution">
    <text evidence="7">The sequence shown here is derived from an EMBL/GenBank/DDBJ whole genome shotgun (WGS) entry which is preliminary data.</text>
</comment>
<keyword evidence="1" id="KW-0479">Metal-binding</keyword>
<dbReference type="AlphaFoldDB" id="A0A444UBY9"/>
<evidence type="ECO:0000313" key="7">
    <source>
        <dbReference type="EMBL" id="RXM32694.1"/>
    </source>
</evidence>
<feature type="compositionally biased region" description="Low complexity" evidence="4">
    <location>
        <begin position="798"/>
        <end position="811"/>
    </location>
</feature>
<evidence type="ECO:0000259" key="5">
    <source>
        <dbReference type="PROSITE" id="PS50031"/>
    </source>
</evidence>
<feature type="region of interest" description="Disordered" evidence="4">
    <location>
        <begin position="124"/>
        <end position="187"/>
    </location>
</feature>
<organism evidence="7 8">
    <name type="scientific">Acipenser ruthenus</name>
    <name type="common">Sterlet sturgeon</name>
    <dbReference type="NCBI Taxonomy" id="7906"/>
    <lineage>
        <taxon>Eukaryota</taxon>
        <taxon>Metazoa</taxon>
        <taxon>Chordata</taxon>
        <taxon>Craniata</taxon>
        <taxon>Vertebrata</taxon>
        <taxon>Euteleostomi</taxon>
        <taxon>Actinopterygii</taxon>
        <taxon>Chondrostei</taxon>
        <taxon>Acipenseriformes</taxon>
        <taxon>Acipenseridae</taxon>
        <taxon>Acipenser</taxon>
    </lineage>
</organism>
<evidence type="ECO:0000259" key="6">
    <source>
        <dbReference type="PROSITE" id="PS50222"/>
    </source>
</evidence>
<evidence type="ECO:0000256" key="1">
    <source>
        <dbReference type="ARBA" id="ARBA00022723"/>
    </source>
</evidence>
<feature type="region of interest" description="Disordered" evidence="4">
    <location>
        <begin position="922"/>
        <end position="1034"/>
    </location>
</feature>
<dbReference type="GO" id="GO:0005509">
    <property type="term" value="F:calcium ion binding"/>
    <property type="evidence" value="ECO:0007669"/>
    <property type="project" value="InterPro"/>
</dbReference>
<dbReference type="InterPro" id="IPR011992">
    <property type="entry name" value="EF-hand-dom_pair"/>
</dbReference>
<feature type="domain" description="EH" evidence="5">
    <location>
        <begin position="20"/>
        <end position="104"/>
    </location>
</feature>
<feature type="domain" description="EH" evidence="5">
    <location>
        <begin position="265"/>
        <end position="349"/>
    </location>
</feature>
<dbReference type="InterPro" id="IPR018247">
    <property type="entry name" value="EF_Hand_1_Ca_BS"/>
</dbReference>
<feature type="compositionally biased region" description="Low complexity" evidence="4">
    <location>
        <begin position="861"/>
        <end position="879"/>
    </location>
</feature>
<feature type="compositionally biased region" description="Basic and acidic residues" evidence="4">
    <location>
        <begin position="145"/>
        <end position="163"/>
    </location>
</feature>
<reference evidence="7 8" key="1">
    <citation type="submission" date="2019-01" db="EMBL/GenBank/DDBJ databases">
        <title>Draft Genome and Complete Hox-Cluster Characterization of the Sterlet Sturgeon (Acipenser ruthenus).</title>
        <authorList>
            <person name="Wei Q."/>
        </authorList>
    </citation>
    <scope>NUCLEOTIDE SEQUENCE [LARGE SCALE GENOMIC DNA]</scope>
    <source>
        <strain evidence="7">WHYD16114868_AA</strain>
        <tissue evidence="7">Blood</tissue>
    </source>
</reference>
<keyword evidence="3" id="KW-0175">Coiled coil</keyword>
<dbReference type="EMBL" id="SCEB01214868">
    <property type="protein sequence ID" value="RXM32694.1"/>
    <property type="molecule type" value="Genomic_DNA"/>
</dbReference>
<dbReference type="InterPro" id="IPR000261">
    <property type="entry name" value="EH_dom"/>
</dbReference>